<evidence type="ECO:0000313" key="2">
    <source>
        <dbReference type="EMBL" id="TKA62910.1"/>
    </source>
</evidence>
<proteinExistence type="predicted"/>
<feature type="region of interest" description="Disordered" evidence="1">
    <location>
        <begin position="92"/>
        <end position="111"/>
    </location>
</feature>
<keyword evidence="3" id="KW-1185">Reference proteome</keyword>
<organism evidence="2 3">
    <name type="scientific">Cryomyces minteri</name>
    <dbReference type="NCBI Taxonomy" id="331657"/>
    <lineage>
        <taxon>Eukaryota</taxon>
        <taxon>Fungi</taxon>
        <taxon>Dikarya</taxon>
        <taxon>Ascomycota</taxon>
        <taxon>Pezizomycotina</taxon>
        <taxon>Dothideomycetes</taxon>
        <taxon>Dothideomycetes incertae sedis</taxon>
        <taxon>Cryomyces</taxon>
    </lineage>
</organism>
<evidence type="ECO:0000313" key="3">
    <source>
        <dbReference type="Proteomes" id="UP000308768"/>
    </source>
</evidence>
<dbReference type="Proteomes" id="UP000308768">
    <property type="component" value="Unassembled WGS sequence"/>
</dbReference>
<dbReference type="OrthoDB" id="1681166at2759"/>
<sequence length="236" mass="25912">MAASRRTPQSYETYADETIDADDIVPYPEDEDLLPLPDFHPFFALIEDATTGEHHHPTMHYIFSNDDPDLLTSATLRASETVDSLLPVLQGDNEDLGERTQSATVQDGSGRGQARERFIIVEMDADGHTILSAQSLASDWQVLRTTVSDAPSWTQDDRAADKTAGGLMLQIEGIENMKGDSKQDDPTEEELLAEAMGTAGGDLIASLERIMERFCREVDVLGKIMGGVGDELEERV</sequence>
<reference evidence="2 3" key="1">
    <citation type="submission" date="2017-03" db="EMBL/GenBank/DDBJ databases">
        <title>Genomes of endolithic fungi from Antarctica.</title>
        <authorList>
            <person name="Coleine C."/>
            <person name="Masonjones S."/>
            <person name="Stajich J.E."/>
        </authorList>
    </citation>
    <scope>NUCLEOTIDE SEQUENCE [LARGE SCALE GENOMIC DNA]</scope>
    <source>
        <strain evidence="2 3">CCFEE 5187</strain>
    </source>
</reference>
<dbReference type="AlphaFoldDB" id="A0A4U0WIQ6"/>
<dbReference type="EMBL" id="NAJN01001482">
    <property type="protein sequence ID" value="TKA62910.1"/>
    <property type="molecule type" value="Genomic_DNA"/>
</dbReference>
<dbReference type="STRING" id="331657.A0A4U0WIQ6"/>
<accession>A0A4U0WIQ6</accession>
<protein>
    <submittedName>
        <fullName evidence="2">Uncharacterized protein</fullName>
    </submittedName>
</protein>
<name>A0A4U0WIQ6_9PEZI</name>
<comment type="caution">
    <text evidence="2">The sequence shown here is derived from an EMBL/GenBank/DDBJ whole genome shotgun (WGS) entry which is preliminary data.</text>
</comment>
<evidence type="ECO:0000256" key="1">
    <source>
        <dbReference type="SAM" id="MobiDB-lite"/>
    </source>
</evidence>
<gene>
    <name evidence="2" type="ORF">B0A49_11468</name>
</gene>